<organism evidence="3 4">
    <name type="scientific">Chrysochromulina tobinii</name>
    <dbReference type="NCBI Taxonomy" id="1460289"/>
    <lineage>
        <taxon>Eukaryota</taxon>
        <taxon>Haptista</taxon>
        <taxon>Haptophyta</taxon>
        <taxon>Prymnesiophyceae</taxon>
        <taxon>Prymnesiales</taxon>
        <taxon>Chrysochromulinaceae</taxon>
        <taxon>Chrysochromulina</taxon>
    </lineage>
</organism>
<proteinExistence type="predicted"/>
<dbReference type="InterPro" id="IPR011333">
    <property type="entry name" value="SKP1/BTB/POZ_sf"/>
</dbReference>
<dbReference type="InterPro" id="IPR000210">
    <property type="entry name" value="BTB/POZ_dom"/>
</dbReference>
<feature type="compositionally biased region" description="Basic and acidic residues" evidence="1">
    <location>
        <begin position="350"/>
        <end position="365"/>
    </location>
</feature>
<dbReference type="PANTHER" id="PTHR47369:SF1">
    <property type="entry name" value="BTB_POZ DOMAIN-CONTAINING PROTEIN"/>
    <property type="match status" value="1"/>
</dbReference>
<evidence type="ECO:0000256" key="1">
    <source>
        <dbReference type="SAM" id="MobiDB-lite"/>
    </source>
</evidence>
<gene>
    <name evidence="3" type="ORF">Ctob_006823</name>
</gene>
<dbReference type="SUPFAM" id="SSF54695">
    <property type="entry name" value="POZ domain"/>
    <property type="match status" value="1"/>
</dbReference>
<evidence type="ECO:0000313" key="3">
    <source>
        <dbReference type="EMBL" id="KOO26425.1"/>
    </source>
</evidence>
<feature type="domain" description="BTB" evidence="2">
    <location>
        <begin position="41"/>
        <end position="125"/>
    </location>
</feature>
<feature type="compositionally biased region" description="Polar residues" evidence="1">
    <location>
        <begin position="424"/>
        <end position="435"/>
    </location>
</feature>
<dbReference type="PANTHER" id="PTHR47369">
    <property type="entry name" value="BTB/POZ DOMAIN-CONTAINING PROTEIN"/>
    <property type="match status" value="1"/>
</dbReference>
<feature type="region of interest" description="Disordered" evidence="1">
    <location>
        <begin position="346"/>
        <end position="365"/>
    </location>
</feature>
<dbReference type="AlphaFoldDB" id="A0A0M0JIV9"/>
<sequence>MFIEIALGFRGLAKPCQTSALVPYGSLATHLYRCYLAARHVDVKLTFSTAAEGYEFAILSHKVVLERCKYFEALFSGPLAPPMLKAAAPNFMHEVRVVLDDPNITRDAVDCCLSFLYNDGLIPVKSCASSDGRAHHPALRLVGALAFASVLVCPELERALVEALRVQIEHASVHLVLAVGAKYFQPGLVEAAMRWLCWHVHELERDVLHQLSPSVLAELLARPELHLGANGTVEAYEMGTGSGAGCGVSSEWARYELFHVQPQLTVCTGAVTGANPLVPARRGDSYRLSLTIWSCTAEGRRCCYPSAQNEREREQEREQYSQLVRRTRSYDVGVLLLHARGTSGAFDHLPAPERHTEHHRDRGAHAEYSRPRVTVHLKPSLASLEAGGYLLPTGELPFTLLLHEPNRDVPKPLRHHGAKPINGRPTSIQPWQYSKESPPLRHWI</sequence>
<keyword evidence="4" id="KW-1185">Reference proteome</keyword>
<evidence type="ECO:0000313" key="4">
    <source>
        <dbReference type="Proteomes" id="UP000037460"/>
    </source>
</evidence>
<evidence type="ECO:0000259" key="2">
    <source>
        <dbReference type="PROSITE" id="PS50097"/>
    </source>
</evidence>
<comment type="caution">
    <text evidence="3">The sequence shown here is derived from an EMBL/GenBank/DDBJ whole genome shotgun (WGS) entry which is preliminary data.</text>
</comment>
<name>A0A0M0JIV9_9EUKA</name>
<feature type="region of interest" description="Disordered" evidence="1">
    <location>
        <begin position="412"/>
        <end position="444"/>
    </location>
</feature>
<dbReference type="Proteomes" id="UP000037460">
    <property type="component" value="Unassembled WGS sequence"/>
</dbReference>
<dbReference type="EMBL" id="JWZX01002853">
    <property type="protein sequence ID" value="KOO26425.1"/>
    <property type="molecule type" value="Genomic_DNA"/>
</dbReference>
<reference evidence="4" key="1">
    <citation type="journal article" date="2015" name="PLoS Genet.">
        <title>Genome Sequence and Transcriptome Analyses of Chrysochromulina tobin: Metabolic Tools for Enhanced Algal Fitness in the Prominent Order Prymnesiales (Haptophyceae).</title>
        <authorList>
            <person name="Hovde B.T."/>
            <person name="Deodato C.R."/>
            <person name="Hunsperger H.M."/>
            <person name="Ryken S.A."/>
            <person name="Yost W."/>
            <person name="Jha R.K."/>
            <person name="Patterson J."/>
            <person name="Monnat R.J. Jr."/>
            <person name="Barlow S.B."/>
            <person name="Starkenburg S.R."/>
            <person name="Cattolico R.A."/>
        </authorList>
    </citation>
    <scope>NUCLEOTIDE SEQUENCE</scope>
    <source>
        <strain evidence="4">CCMP291</strain>
    </source>
</reference>
<accession>A0A0M0JIV9</accession>
<protein>
    <recommendedName>
        <fullName evidence="2">BTB domain-containing protein</fullName>
    </recommendedName>
</protein>
<dbReference type="PROSITE" id="PS50097">
    <property type="entry name" value="BTB"/>
    <property type="match status" value="1"/>
</dbReference>
<dbReference type="Gene3D" id="3.30.710.10">
    <property type="entry name" value="Potassium Channel Kv1.1, Chain A"/>
    <property type="match status" value="1"/>
</dbReference>